<sequence>SPAAGGGRALAAGTGGAVAILLRPEAVIFVAMLAGHGILTRRPWRDLVRLLVPCAVALGLFALWNIWTSHSALPVTFSGRKWLYFGDALSDGPSLRLAIKLLVDWWRQIVRFFLGVEAGPRTTLLLSVLCGLVMVAGVVRLAMAGARTTLLLLAMTFADAVLYAVMLPNPGHGMRYQAMLLVFVFPLLALGVMEVVGRAISACGFTGRRDRIDAVVVSLAGVVALHSLVDWMRITDEGIRHIEGTHKRMAQWIAETLPPGTPVASFDIGVLGYFGNVAVTDLGGLVDPAFVPHLFARTSARVLKERGIGWLVLPDDEPPGPGPDPSCTGFSVRLRLCGSADMIRTEVVAFHTAPADFDRSFAATTHAGRGQVLYRLTWP</sequence>
<comment type="caution">
    <text evidence="2">The sequence shown here is derived from an EMBL/GenBank/DDBJ whole genome shotgun (WGS) entry which is preliminary data.</text>
</comment>
<dbReference type="RefSeq" id="WP_170149838.1">
    <property type="nucleotide sequence ID" value="NZ_NPEX01000356.1"/>
</dbReference>
<feature type="transmembrane region" description="Helical" evidence="1">
    <location>
        <begin position="150"/>
        <end position="166"/>
    </location>
</feature>
<evidence type="ECO:0000313" key="2">
    <source>
        <dbReference type="EMBL" id="RAI38520.1"/>
    </source>
</evidence>
<evidence type="ECO:0008006" key="4">
    <source>
        <dbReference type="Google" id="ProtNLM"/>
    </source>
</evidence>
<feature type="transmembrane region" description="Helical" evidence="1">
    <location>
        <begin position="47"/>
        <end position="67"/>
    </location>
</feature>
<keyword evidence="1" id="KW-0812">Transmembrane</keyword>
<name>A0A327KIE1_9BRAD</name>
<gene>
    <name evidence="2" type="ORF">CH341_27730</name>
</gene>
<dbReference type="EMBL" id="NPEX01000356">
    <property type="protein sequence ID" value="RAI38520.1"/>
    <property type="molecule type" value="Genomic_DNA"/>
</dbReference>
<keyword evidence="1" id="KW-0472">Membrane</keyword>
<dbReference type="AlphaFoldDB" id="A0A327KIE1"/>
<feature type="non-terminal residue" evidence="2">
    <location>
        <position position="1"/>
    </location>
</feature>
<keyword evidence="3" id="KW-1185">Reference proteome</keyword>
<proteinExistence type="predicted"/>
<feature type="transmembrane region" description="Helical" evidence="1">
    <location>
        <begin position="178"/>
        <end position="200"/>
    </location>
</feature>
<accession>A0A327KIE1</accession>
<keyword evidence="1" id="KW-1133">Transmembrane helix</keyword>
<evidence type="ECO:0000256" key="1">
    <source>
        <dbReference type="SAM" id="Phobius"/>
    </source>
</evidence>
<organism evidence="2 3">
    <name type="scientific">Rhodoplanes roseus</name>
    <dbReference type="NCBI Taxonomy" id="29409"/>
    <lineage>
        <taxon>Bacteria</taxon>
        <taxon>Pseudomonadati</taxon>
        <taxon>Pseudomonadota</taxon>
        <taxon>Alphaproteobacteria</taxon>
        <taxon>Hyphomicrobiales</taxon>
        <taxon>Nitrobacteraceae</taxon>
        <taxon>Rhodoplanes</taxon>
    </lineage>
</organism>
<evidence type="ECO:0000313" key="3">
    <source>
        <dbReference type="Proteomes" id="UP000249130"/>
    </source>
</evidence>
<reference evidence="2 3" key="1">
    <citation type="submission" date="2017-07" db="EMBL/GenBank/DDBJ databases">
        <title>Draft Genome Sequences of Select Purple Nonsulfur Bacteria.</title>
        <authorList>
            <person name="Lasarre B."/>
            <person name="Mckinlay J.B."/>
        </authorList>
    </citation>
    <scope>NUCLEOTIDE SEQUENCE [LARGE SCALE GENOMIC DNA]</scope>
    <source>
        <strain evidence="2 3">DSM 5909</strain>
    </source>
</reference>
<feature type="transmembrane region" description="Helical" evidence="1">
    <location>
        <begin position="124"/>
        <end position="143"/>
    </location>
</feature>
<protein>
    <recommendedName>
        <fullName evidence="4">Glycosyltransferase RgtA/B/C/D-like domain-containing protein</fullName>
    </recommendedName>
</protein>
<feature type="transmembrane region" description="Helical" evidence="1">
    <location>
        <begin position="12"/>
        <end position="35"/>
    </location>
</feature>
<dbReference type="Proteomes" id="UP000249130">
    <property type="component" value="Unassembled WGS sequence"/>
</dbReference>